<dbReference type="InterPro" id="IPR023209">
    <property type="entry name" value="DAO"/>
</dbReference>
<gene>
    <name evidence="8" type="ORF">OTU49_002320</name>
</gene>
<dbReference type="SUPFAM" id="SSF51971">
    <property type="entry name" value="Nucleotide-binding domain"/>
    <property type="match status" value="1"/>
</dbReference>
<evidence type="ECO:0000256" key="1">
    <source>
        <dbReference type="ARBA" id="ARBA00001974"/>
    </source>
</evidence>
<evidence type="ECO:0000313" key="9">
    <source>
        <dbReference type="Proteomes" id="UP001445076"/>
    </source>
</evidence>
<comment type="similarity">
    <text evidence="2">Belongs to the DAMOX/DASOX family.</text>
</comment>
<evidence type="ECO:0000256" key="2">
    <source>
        <dbReference type="ARBA" id="ARBA00006730"/>
    </source>
</evidence>
<dbReference type="EMBL" id="JARKIK010000030">
    <property type="protein sequence ID" value="KAK8741654.1"/>
    <property type="molecule type" value="Genomic_DNA"/>
</dbReference>
<proteinExistence type="inferred from homology"/>
<evidence type="ECO:0000259" key="7">
    <source>
        <dbReference type="Pfam" id="PF01266"/>
    </source>
</evidence>
<feature type="binding site" evidence="6">
    <location>
        <position position="332"/>
    </location>
    <ligand>
        <name>D-dopa</name>
        <dbReference type="ChEBI" id="CHEBI:149689"/>
    </ligand>
</feature>
<keyword evidence="9" id="KW-1185">Reference proteome</keyword>
<evidence type="ECO:0000256" key="4">
    <source>
        <dbReference type="ARBA" id="ARBA00022827"/>
    </source>
</evidence>
<dbReference type="PANTHER" id="PTHR11530">
    <property type="entry name" value="D-AMINO ACID OXIDASE"/>
    <property type="match status" value="1"/>
</dbReference>
<feature type="domain" description="FAD dependent oxidoreductase" evidence="7">
    <location>
        <begin position="21"/>
        <end position="343"/>
    </location>
</feature>
<reference evidence="8 9" key="1">
    <citation type="journal article" date="2024" name="BMC Genomics">
        <title>Genome assembly of redclaw crayfish (Cherax quadricarinatus) provides insights into its immune adaptation and hypoxia tolerance.</title>
        <authorList>
            <person name="Liu Z."/>
            <person name="Zheng J."/>
            <person name="Li H."/>
            <person name="Fang K."/>
            <person name="Wang S."/>
            <person name="He J."/>
            <person name="Zhou D."/>
            <person name="Weng S."/>
            <person name="Chi M."/>
            <person name="Gu Z."/>
            <person name="He J."/>
            <person name="Li F."/>
            <person name="Wang M."/>
        </authorList>
    </citation>
    <scope>NUCLEOTIDE SEQUENCE [LARGE SCALE GENOMIC DNA]</scope>
    <source>
        <strain evidence="8">ZL_2023a</strain>
    </source>
</reference>
<dbReference type="Proteomes" id="UP001445076">
    <property type="component" value="Unassembled WGS sequence"/>
</dbReference>
<evidence type="ECO:0000256" key="5">
    <source>
        <dbReference type="ARBA" id="ARBA00023002"/>
    </source>
</evidence>
<dbReference type="Gene3D" id="3.40.50.720">
    <property type="entry name" value="NAD(P)-binding Rossmann-like Domain"/>
    <property type="match status" value="1"/>
</dbReference>
<protein>
    <recommendedName>
        <fullName evidence="7">FAD dependent oxidoreductase domain-containing protein</fullName>
    </recommendedName>
</protein>
<dbReference type="Pfam" id="PF01266">
    <property type="entry name" value="DAO"/>
    <property type="match status" value="1"/>
</dbReference>
<keyword evidence="4 6" id="KW-0274">FAD</keyword>
<dbReference type="AlphaFoldDB" id="A0AAW0XMN0"/>
<dbReference type="PANTHER" id="PTHR11530:SF17">
    <property type="entry name" value="RE49860P"/>
    <property type="match status" value="1"/>
</dbReference>
<sequence>MMRPKSSFSSWYRSAVEVMARVCVVGAGVVGLTTATQLQKALPPGSTVTIIADKFLKETTSDGAAGIFRPGLQFQGDSPEVTRRWLQDSFNFYKSILNSQDAASAGVKLISGFHFSSKYPKIVWNSLLLPILEEYRSCTEEELSFYRHKYGTFMTTILTECRRYLPYLTDKFTRQGGRIEKRHLKTLEELVGHYDIVCNCSGFGAKDLVGDELVTPIRGQIYKVRAPWIKNFYYVDYDMYIVPGFEYITLGGTRQFDSYIEETNKYDSMAIWERCLALIPSLKDAQKDNSPQVVQEWVGWRPYRPAVRVEEEFLTFDSGRSLKVVHNYGHGGYGVMTAPGTSIHAVKLVMKMLPSALSKL</sequence>
<comment type="cofactor">
    <cofactor evidence="1 6">
        <name>FAD</name>
        <dbReference type="ChEBI" id="CHEBI:57692"/>
    </cofactor>
</comment>
<feature type="binding site" evidence="6">
    <location>
        <position position="301"/>
    </location>
    <ligand>
        <name>D-dopa</name>
        <dbReference type="ChEBI" id="CHEBI:149689"/>
    </ligand>
</feature>
<name>A0AAW0XMN0_CHEQU</name>
<dbReference type="GO" id="GO:0003884">
    <property type="term" value="F:D-amino-acid oxidase activity"/>
    <property type="evidence" value="ECO:0007669"/>
    <property type="project" value="InterPro"/>
</dbReference>
<dbReference type="GO" id="GO:0005737">
    <property type="term" value="C:cytoplasm"/>
    <property type="evidence" value="ECO:0007669"/>
    <property type="project" value="TreeGrafter"/>
</dbReference>
<dbReference type="GO" id="GO:0019478">
    <property type="term" value="P:D-amino acid catabolic process"/>
    <property type="evidence" value="ECO:0007669"/>
    <property type="project" value="TreeGrafter"/>
</dbReference>
<dbReference type="GO" id="GO:0071949">
    <property type="term" value="F:FAD binding"/>
    <property type="evidence" value="ECO:0007669"/>
    <property type="project" value="InterPro"/>
</dbReference>
<keyword evidence="3" id="KW-0285">Flavoprotein</keyword>
<accession>A0AAW0XMN0</accession>
<evidence type="ECO:0000313" key="8">
    <source>
        <dbReference type="EMBL" id="KAK8741654.1"/>
    </source>
</evidence>
<comment type="caution">
    <text evidence="8">The sequence shown here is derived from an EMBL/GenBank/DDBJ whole genome shotgun (WGS) entry which is preliminary data.</text>
</comment>
<feature type="binding site" evidence="6">
    <location>
        <begin position="60"/>
        <end position="61"/>
    </location>
    <ligand>
        <name>FAD</name>
        <dbReference type="ChEBI" id="CHEBI:57692"/>
    </ligand>
</feature>
<dbReference type="PIRSF" id="PIRSF000189">
    <property type="entry name" value="D-aa_oxidase"/>
    <property type="match status" value="1"/>
</dbReference>
<feature type="binding site" evidence="6">
    <location>
        <position position="240"/>
    </location>
    <ligand>
        <name>D-dopa</name>
        <dbReference type="ChEBI" id="CHEBI:149689"/>
    </ligand>
</feature>
<dbReference type="InterPro" id="IPR006076">
    <property type="entry name" value="FAD-dep_OxRdtase"/>
</dbReference>
<evidence type="ECO:0000256" key="6">
    <source>
        <dbReference type="PIRSR" id="PIRSR000189-1"/>
    </source>
</evidence>
<dbReference type="SUPFAM" id="SSF54373">
    <property type="entry name" value="FAD-linked reductases, C-terminal domain"/>
    <property type="match status" value="1"/>
</dbReference>
<keyword evidence="5" id="KW-0560">Oxidoreductase</keyword>
<organism evidence="8 9">
    <name type="scientific">Cherax quadricarinatus</name>
    <name type="common">Australian red claw crayfish</name>
    <dbReference type="NCBI Taxonomy" id="27406"/>
    <lineage>
        <taxon>Eukaryota</taxon>
        <taxon>Metazoa</taxon>
        <taxon>Ecdysozoa</taxon>
        <taxon>Arthropoda</taxon>
        <taxon>Crustacea</taxon>
        <taxon>Multicrustacea</taxon>
        <taxon>Malacostraca</taxon>
        <taxon>Eumalacostraca</taxon>
        <taxon>Eucarida</taxon>
        <taxon>Decapoda</taxon>
        <taxon>Pleocyemata</taxon>
        <taxon>Astacidea</taxon>
        <taxon>Parastacoidea</taxon>
        <taxon>Parastacidae</taxon>
        <taxon>Cherax</taxon>
    </lineage>
</organism>
<evidence type="ECO:0000256" key="3">
    <source>
        <dbReference type="ARBA" id="ARBA00022630"/>
    </source>
</evidence>
<dbReference type="Gene3D" id="3.30.9.10">
    <property type="entry name" value="D-Amino Acid Oxidase, subunit A, domain 2"/>
    <property type="match status" value="1"/>
</dbReference>